<feature type="transmembrane region" description="Helical" evidence="1">
    <location>
        <begin position="12"/>
        <end position="33"/>
    </location>
</feature>
<keyword evidence="1" id="KW-0812">Transmembrane</keyword>
<dbReference type="RefSeq" id="WP_177079341.1">
    <property type="nucleotide sequence ID" value="NZ_JACAOQ010000007.1"/>
</dbReference>
<name>A0A7Y8JSA6_9PSED</name>
<dbReference type="AlphaFoldDB" id="A0A7Y8JSA6"/>
<dbReference type="EMBL" id="JACARG010000046">
    <property type="protein sequence ID" value="NWE16232.1"/>
    <property type="molecule type" value="Genomic_DNA"/>
</dbReference>
<reference evidence="2 3" key="1">
    <citation type="submission" date="2020-04" db="EMBL/GenBank/DDBJ databases">
        <title>Molecular characterization of pseudomonads from Agaricus bisporus reveal novel blotch 2 pathogens in Western Europe.</title>
        <authorList>
            <person name="Taparia T."/>
            <person name="Krijger M."/>
            <person name="Haynes E."/>
            <person name="Elpinstone J.G."/>
            <person name="Noble R."/>
            <person name="Van Der Wolf J."/>
        </authorList>
    </citation>
    <scope>NUCLEOTIDE SEQUENCE [LARGE SCALE GENOMIC DNA]</scope>
    <source>
        <strain evidence="2 3">IPO3782</strain>
    </source>
</reference>
<keyword evidence="1" id="KW-0472">Membrane</keyword>
<evidence type="ECO:0000313" key="2">
    <source>
        <dbReference type="EMBL" id="NWE16232.1"/>
    </source>
</evidence>
<evidence type="ECO:0000256" key="1">
    <source>
        <dbReference type="SAM" id="Phobius"/>
    </source>
</evidence>
<gene>
    <name evidence="2" type="ORF">HX822_25100</name>
</gene>
<keyword evidence="1" id="KW-1133">Transmembrane helix</keyword>
<sequence>MPGSGTTRKSVYSVVTTILLALCLVYIGGEWLLSPGRPQLTEVVLRLPLRGDGAVYGVKDDRGGATVPFSYRYYVYRNLEDDSEILAALRDASPFLVTSDAAAKIDVQGAAITVSVAGEVSDYHSSTLYRHANGSDYTVVSVFLNSRPEG</sequence>
<proteinExistence type="predicted"/>
<comment type="caution">
    <text evidence="2">The sequence shown here is derived from an EMBL/GenBank/DDBJ whole genome shotgun (WGS) entry which is preliminary data.</text>
</comment>
<evidence type="ECO:0000313" key="3">
    <source>
        <dbReference type="Proteomes" id="UP000531950"/>
    </source>
</evidence>
<accession>A0A7Y8JSA6</accession>
<protein>
    <submittedName>
        <fullName evidence="2">Uncharacterized protein</fullName>
    </submittedName>
</protein>
<dbReference type="Proteomes" id="UP000531950">
    <property type="component" value="Unassembled WGS sequence"/>
</dbReference>
<organism evidence="2 3">
    <name type="scientific">Pseudomonas yamanorum</name>
    <dbReference type="NCBI Taxonomy" id="515393"/>
    <lineage>
        <taxon>Bacteria</taxon>
        <taxon>Pseudomonadati</taxon>
        <taxon>Pseudomonadota</taxon>
        <taxon>Gammaproteobacteria</taxon>
        <taxon>Pseudomonadales</taxon>
        <taxon>Pseudomonadaceae</taxon>
        <taxon>Pseudomonas</taxon>
    </lineage>
</organism>